<dbReference type="InterPro" id="IPR038090">
    <property type="entry name" value="Cdt1_C_WH_dom_sf"/>
</dbReference>
<dbReference type="Gene3D" id="1.10.10.1420">
    <property type="entry name" value="DNA replication factor Cdt1, C-terminal WH domain"/>
    <property type="match status" value="1"/>
</dbReference>
<name>A0A0D2IM04_9EURO</name>
<keyword evidence="6" id="KW-1185">Reference proteome</keyword>
<dbReference type="InterPro" id="IPR032054">
    <property type="entry name" value="Cdt1_C"/>
</dbReference>
<evidence type="ECO:0000259" key="4">
    <source>
        <dbReference type="Pfam" id="PF16679"/>
    </source>
</evidence>
<feature type="domain" description="DNA replication factor Cdt1 C-terminal" evidence="4">
    <location>
        <begin position="339"/>
        <end position="450"/>
    </location>
</feature>
<evidence type="ECO:0000313" key="6">
    <source>
        <dbReference type="Proteomes" id="UP000053617"/>
    </source>
</evidence>
<dbReference type="Proteomes" id="UP000053617">
    <property type="component" value="Unassembled WGS sequence"/>
</dbReference>
<evidence type="ECO:0000256" key="1">
    <source>
        <dbReference type="ARBA" id="ARBA00008356"/>
    </source>
</evidence>
<dbReference type="VEuPathDB" id="FungiDB:Z518_04770"/>
<reference evidence="5 6" key="1">
    <citation type="submission" date="2015-01" db="EMBL/GenBank/DDBJ databases">
        <title>The Genome Sequence of Rhinocladiella mackenzie CBS 650.93.</title>
        <authorList>
            <consortium name="The Broad Institute Genomics Platform"/>
            <person name="Cuomo C."/>
            <person name="de Hoog S."/>
            <person name="Gorbushina A."/>
            <person name="Stielow B."/>
            <person name="Teixiera M."/>
            <person name="Abouelleil A."/>
            <person name="Chapman S.B."/>
            <person name="Priest M."/>
            <person name="Young S.K."/>
            <person name="Wortman J."/>
            <person name="Nusbaum C."/>
            <person name="Birren B."/>
        </authorList>
    </citation>
    <scope>NUCLEOTIDE SEQUENCE [LARGE SCALE GENOMIC DNA]</scope>
    <source>
        <strain evidence="5 6">CBS 650.93</strain>
    </source>
</reference>
<dbReference type="GeneID" id="25292841"/>
<organism evidence="5 6">
    <name type="scientific">Rhinocladiella mackenziei CBS 650.93</name>
    <dbReference type="NCBI Taxonomy" id="1442369"/>
    <lineage>
        <taxon>Eukaryota</taxon>
        <taxon>Fungi</taxon>
        <taxon>Dikarya</taxon>
        <taxon>Ascomycota</taxon>
        <taxon>Pezizomycotina</taxon>
        <taxon>Eurotiomycetes</taxon>
        <taxon>Chaetothyriomycetidae</taxon>
        <taxon>Chaetothyriales</taxon>
        <taxon>Herpotrichiellaceae</taxon>
        <taxon>Rhinocladiella</taxon>
    </lineage>
</organism>
<feature type="compositionally biased region" description="Polar residues" evidence="3">
    <location>
        <begin position="1"/>
        <end position="19"/>
    </location>
</feature>
<dbReference type="EMBL" id="KN847477">
    <property type="protein sequence ID" value="KIX06794.1"/>
    <property type="molecule type" value="Genomic_DNA"/>
</dbReference>
<dbReference type="STRING" id="1442369.A0A0D2IM04"/>
<dbReference type="AlphaFoldDB" id="A0A0D2IM04"/>
<accession>A0A0D2IM04</accession>
<dbReference type="HOGENOM" id="CLU_563831_0_0_1"/>
<feature type="region of interest" description="Disordered" evidence="3">
    <location>
        <begin position="44"/>
        <end position="96"/>
    </location>
</feature>
<gene>
    <name evidence="5" type="ORF">Z518_04770</name>
</gene>
<protein>
    <recommendedName>
        <fullName evidence="4">DNA replication factor Cdt1 C-terminal domain-containing protein</fullName>
    </recommendedName>
</protein>
<evidence type="ECO:0000313" key="5">
    <source>
        <dbReference type="EMBL" id="KIX06794.1"/>
    </source>
</evidence>
<keyword evidence="2" id="KW-0131">Cell cycle</keyword>
<dbReference type="Pfam" id="PF26121">
    <property type="entry name" value="HTH_CDT1"/>
    <property type="match status" value="1"/>
</dbReference>
<dbReference type="OrthoDB" id="341730at2759"/>
<evidence type="ECO:0000256" key="2">
    <source>
        <dbReference type="ARBA" id="ARBA00023306"/>
    </source>
</evidence>
<sequence>MASSVRGTTNRVSKRQTGLRSYAKISKITKTQVICKSAVIEEAISPAVNPKQTTKSTPKRKRSEDHDDSETESGSAYVATHGSKKPKLQLLNPPSAHREELDSIDIEFSSPIQMRRLSLNTDPVPEEEGPVKELHPALQDFVSLHATFLRAYTVHIVYHGKSAPAELDSLMASITKLWKRRTVIKEDIQRMLAFYEPDVSGVASPPLLKHKEAPFRLTTVGGDFVRYNVEYVGGDSINRPPDPPYDEHTLQKLYESKIEAFSTSQRHNFSAWLHGELRYFPRLDFAVGVQTRARKEKVSAIRKEILANRPASPSDGLTNAEVIAEEIQTPLIVKDRTLSLLDRVRARTLAKSAATPHTHEAILRRYALGRIHEVVEILRMKQQRKLSSQFISYAHSSPSKVRGRVSFGLKQLVDDIKGSVAVPIGDAEVKTCIDILANDIPGIWCSVYTVGKLQSVVLNGPGLSGIEVKKILDEREKMNWES</sequence>
<feature type="region of interest" description="Disordered" evidence="3">
    <location>
        <begin position="1"/>
        <end position="21"/>
    </location>
</feature>
<dbReference type="RefSeq" id="XP_013273930.1">
    <property type="nucleotide sequence ID" value="XM_013418476.1"/>
</dbReference>
<dbReference type="Pfam" id="PF16679">
    <property type="entry name" value="CDT1_C"/>
    <property type="match status" value="1"/>
</dbReference>
<evidence type="ECO:0000256" key="3">
    <source>
        <dbReference type="SAM" id="MobiDB-lite"/>
    </source>
</evidence>
<proteinExistence type="inferred from homology"/>
<comment type="similarity">
    <text evidence="1">Belongs to the Cdt1 family.</text>
</comment>